<protein>
    <recommendedName>
        <fullName evidence="2">Phage tail tape measure protein domain-containing protein</fullName>
    </recommendedName>
</protein>
<feature type="compositionally biased region" description="Polar residues" evidence="1">
    <location>
        <begin position="512"/>
        <end position="522"/>
    </location>
</feature>
<dbReference type="EMBL" id="CABFVH010000029">
    <property type="protein sequence ID" value="VUF14174.1"/>
    <property type="molecule type" value="Genomic_DNA"/>
</dbReference>
<dbReference type="OrthoDB" id="8019720at2"/>
<feature type="compositionally biased region" description="Gly residues" evidence="1">
    <location>
        <begin position="85"/>
        <end position="100"/>
    </location>
</feature>
<feature type="region of interest" description="Disordered" evidence="1">
    <location>
        <begin position="584"/>
        <end position="607"/>
    </location>
</feature>
<reference evidence="3" key="3">
    <citation type="submission" date="2021-08" db="EMBL/GenBank/DDBJ databases">
        <authorList>
            <person name="Tani A."/>
            <person name="Ola A."/>
            <person name="Ogura Y."/>
            <person name="Katsura K."/>
            <person name="Hayashi T."/>
        </authorList>
    </citation>
    <scope>NUCLEOTIDE SEQUENCE</scope>
    <source>
        <strain evidence="3">DSM 22415</strain>
    </source>
</reference>
<name>A0A564G245_9HYPH</name>
<dbReference type="RefSeq" id="WP_144766551.1">
    <property type="nucleotide sequence ID" value="NZ_BPQI01000138.1"/>
</dbReference>
<evidence type="ECO:0000313" key="6">
    <source>
        <dbReference type="Proteomes" id="UP001055303"/>
    </source>
</evidence>
<keyword evidence="6" id="KW-1185">Reference proteome</keyword>
<dbReference type="NCBIfam" id="TIGR01760">
    <property type="entry name" value="tape_meas_TP901"/>
    <property type="match status" value="1"/>
</dbReference>
<accession>A0A564G245</accession>
<evidence type="ECO:0000313" key="3">
    <source>
        <dbReference type="EMBL" id="GJD58257.1"/>
    </source>
</evidence>
<dbReference type="Proteomes" id="UP000401717">
    <property type="component" value="Unassembled WGS sequence"/>
</dbReference>
<dbReference type="Proteomes" id="UP001055303">
    <property type="component" value="Unassembled WGS sequence"/>
</dbReference>
<feature type="domain" description="Phage tail tape measure protein" evidence="2">
    <location>
        <begin position="173"/>
        <end position="351"/>
    </location>
</feature>
<evidence type="ECO:0000313" key="4">
    <source>
        <dbReference type="EMBL" id="VUF14174.1"/>
    </source>
</evidence>
<dbReference type="AlphaFoldDB" id="A0A564G245"/>
<dbReference type="EMBL" id="BPQI01000138">
    <property type="protein sequence ID" value="GJD58257.1"/>
    <property type="molecule type" value="Genomic_DNA"/>
</dbReference>
<gene>
    <name evidence="3" type="ORF">IFDJLNFL_4174</name>
    <name evidence="4" type="ORF">MTDSW087_03890</name>
</gene>
<feature type="region of interest" description="Disordered" evidence="1">
    <location>
        <begin position="500"/>
        <end position="522"/>
    </location>
</feature>
<proteinExistence type="predicted"/>
<reference evidence="4 5" key="1">
    <citation type="submission" date="2019-06" db="EMBL/GenBank/DDBJ databases">
        <authorList>
            <person name="Rodrigo-Torres L."/>
            <person name="Arahal R. D."/>
            <person name="Lucena T."/>
        </authorList>
    </citation>
    <scope>NUCLEOTIDE SEQUENCE [LARGE SCALE GENOMIC DNA]</scope>
    <source>
        <strain evidence="4 5">SW08-7</strain>
    </source>
</reference>
<feature type="region of interest" description="Disordered" evidence="1">
    <location>
        <begin position="71"/>
        <end position="100"/>
    </location>
</feature>
<feature type="compositionally biased region" description="Polar residues" evidence="1">
    <location>
        <begin position="585"/>
        <end position="607"/>
    </location>
</feature>
<dbReference type="InterPro" id="IPR010090">
    <property type="entry name" value="Phage_tape_meas"/>
</dbReference>
<reference evidence="3" key="2">
    <citation type="journal article" date="2021" name="Front. Microbiol.">
        <title>Comprehensive Comparative Genomics and Phenotyping of Methylobacterium Species.</title>
        <authorList>
            <person name="Alessa O."/>
            <person name="Ogura Y."/>
            <person name="Fujitani Y."/>
            <person name="Takami H."/>
            <person name="Hayashi T."/>
            <person name="Sahin N."/>
            <person name="Tani A."/>
        </authorList>
    </citation>
    <scope>NUCLEOTIDE SEQUENCE</scope>
    <source>
        <strain evidence="3">DSM 22415</strain>
    </source>
</reference>
<evidence type="ECO:0000313" key="5">
    <source>
        <dbReference type="Proteomes" id="UP000401717"/>
    </source>
</evidence>
<organism evidence="4 5">
    <name type="scientific">Methylobacterium dankookense</name>
    <dbReference type="NCBI Taxonomy" id="560405"/>
    <lineage>
        <taxon>Bacteria</taxon>
        <taxon>Pseudomonadati</taxon>
        <taxon>Pseudomonadota</taxon>
        <taxon>Alphaproteobacteria</taxon>
        <taxon>Hyphomicrobiales</taxon>
        <taxon>Methylobacteriaceae</taxon>
        <taxon>Methylobacterium</taxon>
    </lineage>
</organism>
<sequence>MTVEELIAKLGFKATGMGEARKFVAELERVKKAAREAGKGLKLNFSGNTSGLGKLAAEFERAARNARRFRQEAERASRVRFRPGSGPGADGGGKVRPGDGGYGPGHIAAGVAAGRFSRAQAAVGGAAVAAVGAITLKRYGNLEQAATELGITAGKTAEEVKPTIEMFEREAPKLGVTAQNMTEVAQAFAAAGIDYETAVQSAVATTKAARASYTDMNDAAQAGIVTIQNLGVKIKDIKTAYDYMIAGGKLGKAEFKELSGAMPQLASSGAKIGLKDLPGLRDIVAALEVVREASATTGDAAIHLKDFFEKMNDPVTRRYFKKHAGIDVEKEMASADKKGQSRLDRMLDITQRFTKGNPFRLAELWHEQQSRDAIQQLLTKRDKFDEFRQTIDKTAPGTTEVDLARVMDTFNASVDKFSASVDRLADQIGEKGSPFAKAILDIGSAALQAAEDGKGSTDAERNATVSKLNRIFGKPNLGSPEETARKLGYPGARNNDLLDRFRNGMSGPKRPTFTQPQPSGMTMPNFGSLGDRLGWIKQGMAQVTHNVTNNSDVGNDHRTQSVTVNQTVNGVPGVAQAAAAGAKSGLSSMGPSITKGNLTSTGATTSP</sequence>
<evidence type="ECO:0000256" key="1">
    <source>
        <dbReference type="SAM" id="MobiDB-lite"/>
    </source>
</evidence>
<evidence type="ECO:0000259" key="2">
    <source>
        <dbReference type="Pfam" id="PF10145"/>
    </source>
</evidence>
<dbReference type="Pfam" id="PF10145">
    <property type="entry name" value="PhageMin_Tail"/>
    <property type="match status" value="1"/>
</dbReference>